<dbReference type="Pfam" id="PF00041">
    <property type="entry name" value="fn3"/>
    <property type="match status" value="17"/>
</dbReference>
<feature type="domain" description="Ig-like" evidence="15">
    <location>
        <begin position="830"/>
        <end position="919"/>
    </location>
</feature>
<evidence type="ECO:0000256" key="4">
    <source>
        <dbReference type="ARBA" id="ARBA00022490"/>
    </source>
</evidence>
<keyword evidence="19" id="KW-1185">Reference proteome</keyword>
<dbReference type="FunFam" id="2.60.40.10:FF:000147">
    <property type="entry name" value="Myosin light chain kinase"/>
    <property type="match status" value="1"/>
</dbReference>
<dbReference type="FunFam" id="2.60.40.10:FF:000031">
    <property type="entry name" value="Myosin-binding protein C, slow type"/>
    <property type="match status" value="6"/>
</dbReference>
<dbReference type="OrthoDB" id="504170at2759"/>
<dbReference type="GO" id="GO:0005634">
    <property type="term" value="C:nucleus"/>
    <property type="evidence" value="ECO:0007669"/>
    <property type="project" value="UniProtKB-SubCell"/>
</dbReference>
<feature type="region of interest" description="Disordered" evidence="13">
    <location>
        <begin position="1009"/>
        <end position="1128"/>
    </location>
</feature>
<evidence type="ECO:0000256" key="7">
    <source>
        <dbReference type="ARBA" id="ARBA00022840"/>
    </source>
</evidence>
<evidence type="ECO:0000313" key="17">
    <source>
        <dbReference type="EMBL" id="ELT89874.1"/>
    </source>
</evidence>
<feature type="region of interest" description="Disordered" evidence="13">
    <location>
        <begin position="772"/>
        <end position="794"/>
    </location>
</feature>
<feature type="domain" description="Ig-like" evidence="15">
    <location>
        <begin position="1132"/>
        <end position="1221"/>
    </location>
</feature>
<dbReference type="InterPro" id="IPR036116">
    <property type="entry name" value="FN3_sf"/>
</dbReference>
<dbReference type="SUPFAM" id="SSF49265">
    <property type="entry name" value="Fibronectin type III"/>
    <property type="match status" value="10"/>
</dbReference>
<dbReference type="Proteomes" id="UP000014760">
    <property type="component" value="Unassembled WGS sequence"/>
</dbReference>
<feature type="region of interest" description="Disordered" evidence="13">
    <location>
        <begin position="853"/>
        <end position="888"/>
    </location>
</feature>
<evidence type="ECO:0000256" key="11">
    <source>
        <dbReference type="ARBA" id="ARBA00073138"/>
    </source>
</evidence>
<feature type="compositionally biased region" description="Basic and acidic residues" evidence="13">
    <location>
        <begin position="825"/>
        <end position="834"/>
    </location>
</feature>
<name>R7T875_CAPTE</name>
<feature type="domain" description="Ig-like" evidence="15">
    <location>
        <begin position="3353"/>
        <end position="3442"/>
    </location>
</feature>
<feature type="domain" description="Fibronectin type-III" evidence="16">
    <location>
        <begin position="2860"/>
        <end position="2955"/>
    </location>
</feature>
<dbReference type="InterPro" id="IPR013098">
    <property type="entry name" value="Ig_I-set"/>
</dbReference>
<feature type="domain" description="Fibronectin type-III" evidence="16">
    <location>
        <begin position="2468"/>
        <end position="2562"/>
    </location>
</feature>
<dbReference type="GO" id="GO:0004672">
    <property type="term" value="F:protein kinase activity"/>
    <property type="evidence" value="ECO:0007669"/>
    <property type="project" value="InterPro"/>
</dbReference>
<proteinExistence type="inferred from homology"/>
<dbReference type="GO" id="GO:0005198">
    <property type="term" value="F:structural molecule activity"/>
    <property type="evidence" value="ECO:0007669"/>
    <property type="project" value="UniProtKB-ARBA"/>
</dbReference>
<keyword evidence="4" id="KW-0963">Cytoplasm</keyword>
<feature type="domain" description="Fibronectin type-III" evidence="16">
    <location>
        <begin position="2178"/>
        <end position="2272"/>
    </location>
</feature>
<dbReference type="PROSITE" id="PS00108">
    <property type="entry name" value="PROTEIN_KINASE_ST"/>
    <property type="match status" value="1"/>
</dbReference>
<feature type="domain" description="Ig-like" evidence="15">
    <location>
        <begin position="2278"/>
        <end position="2368"/>
    </location>
</feature>
<feature type="compositionally biased region" description="Basic and acidic residues" evidence="13">
    <location>
        <begin position="1063"/>
        <end position="1083"/>
    </location>
</feature>
<dbReference type="FunFam" id="2.60.40.10:FF:000127">
    <property type="entry name" value="titin isoform X1"/>
    <property type="match status" value="5"/>
</dbReference>
<dbReference type="InterPro" id="IPR007110">
    <property type="entry name" value="Ig-like_dom"/>
</dbReference>
<dbReference type="SMART" id="SM00220">
    <property type="entry name" value="S_TKc"/>
    <property type="match status" value="1"/>
</dbReference>
<feature type="domain" description="Fibronectin type-III" evidence="16">
    <location>
        <begin position="311"/>
        <end position="405"/>
    </location>
</feature>
<dbReference type="SMART" id="SM00409">
    <property type="entry name" value="IG"/>
    <property type="match status" value="14"/>
</dbReference>
<dbReference type="InterPro" id="IPR003598">
    <property type="entry name" value="Ig_sub2"/>
</dbReference>
<dbReference type="GO" id="GO:0030018">
    <property type="term" value="C:Z disc"/>
    <property type="evidence" value="ECO:0007669"/>
    <property type="project" value="UniProtKB-ARBA"/>
</dbReference>
<feature type="region of interest" description="Disordered" evidence="13">
    <location>
        <begin position="808"/>
        <end position="834"/>
    </location>
</feature>
<feature type="domain" description="Ig-like" evidence="15">
    <location>
        <begin position="29"/>
        <end position="115"/>
    </location>
</feature>
<dbReference type="PROSITE" id="PS50011">
    <property type="entry name" value="PROTEIN_KINASE_DOM"/>
    <property type="match status" value="1"/>
</dbReference>
<dbReference type="InterPro" id="IPR011009">
    <property type="entry name" value="Kinase-like_dom_sf"/>
</dbReference>
<feature type="domain" description="Ig-like" evidence="15">
    <location>
        <begin position="509"/>
        <end position="618"/>
    </location>
</feature>
<feature type="compositionally biased region" description="Basic and acidic residues" evidence="13">
    <location>
        <begin position="1170"/>
        <end position="1186"/>
    </location>
</feature>
<dbReference type="EnsemblMetazoa" id="CapteT223748">
    <property type="protein sequence ID" value="CapteP223748"/>
    <property type="gene ID" value="CapteG223748"/>
</dbReference>
<keyword evidence="9" id="KW-0539">Nucleus</keyword>
<evidence type="ECO:0000259" key="15">
    <source>
        <dbReference type="PROSITE" id="PS50835"/>
    </source>
</evidence>
<dbReference type="FunFam" id="2.60.40.10:FF:000051">
    <property type="entry name" value="Uncharacterized protein, isoform J"/>
    <property type="match status" value="1"/>
</dbReference>
<dbReference type="Pfam" id="PF00069">
    <property type="entry name" value="Pkinase"/>
    <property type="match status" value="1"/>
</dbReference>
<dbReference type="InterPro" id="IPR008271">
    <property type="entry name" value="Ser/Thr_kinase_AS"/>
</dbReference>
<dbReference type="PANTHER" id="PTHR14340">
    <property type="entry name" value="MICROFIBRIL-ASSOCIATED GLYCOPROTEIN 3"/>
    <property type="match status" value="1"/>
</dbReference>
<comment type="subcellular location">
    <subcellularLocation>
        <location evidence="2">Cytoplasm</location>
        <location evidence="2">Myofibril</location>
        <location evidence="2">Sarcomere</location>
    </subcellularLocation>
    <subcellularLocation>
        <location evidence="1">Nucleus</location>
    </subcellularLocation>
</comment>
<dbReference type="EMBL" id="AMQN01003191">
    <property type="status" value="NOT_ANNOTATED_CDS"/>
    <property type="molecule type" value="Genomic_DNA"/>
</dbReference>
<feature type="domain" description="Ig-like" evidence="15">
    <location>
        <begin position="118"/>
        <end position="205"/>
    </location>
</feature>
<feature type="region of interest" description="Disordered" evidence="13">
    <location>
        <begin position="1163"/>
        <end position="1186"/>
    </location>
</feature>
<accession>R7T875</accession>
<evidence type="ECO:0000256" key="1">
    <source>
        <dbReference type="ARBA" id="ARBA00004123"/>
    </source>
</evidence>
<feature type="domain" description="Fibronectin type-III" evidence="16">
    <location>
        <begin position="2568"/>
        <end position="2663"/>
    </location>
</feature>
<evidence type="ECO:0000256" key="3">
    <source>
        <dbReference type="ARBA" id="ARBA00006692"/>
    </source>
</evidence>
<evidence type="ECO:0000259" key="16">
    <source>
        <dbReference type="PROSITE" id="PS50853"/>
    </source>
</evidence>
<dbReference type="SMART" id="SM00060">
    <property type="entry name" value="FN3"/>
    <property type="match status" value="17"/>
</dbReference>
<dbReference type="PROSITE" id="PS50835">
    <property type="entry name" value="IG_LIKE"/>
    <property type="match status" value="11"/>
</dbReference>
<feature type="domain" description="Fibronectin type-III" evidence="16">
    <location>
        <begin position="1031"/>
        <end position="1128"/>
    </location>
</feature>
<dbReference type="FunFam" id="2.60.40.10:FF:000425">
    <property type="entry name" value="Myosin light chain kinase"/>
    <property type="match status" value="2"/>
</dbReference>
<dbReference type="InterPro" id="IPR036179">
    <property type="entry name" value="Ig-like_dom_sf"/>
</dbReference>
<reference evidence="17 19" key="2">
    <citation type="journal article" date="2013" name="Nature">
        <title>Insights into bilaterian evolution from three spiralian genomes.</title>
        <authorList>
            <person name="Simakov O."/>
            <person name="Marletaz F."/>
            <person name="Cho S.J."/>
            <person name="Edsinger-Gonzales E."/>
            <person name="Havlak P."/>
            <person name="Hellsten U."/>
            <person name="Kuo D.H."/>
            <person name="Larsson T."/>
            <person name="Lv J."/>
            <person name="Arendt D."/>
            <person name="Savage R."/>
            <person name="Osoegawa K."/>
            <person name="de Jong P."/>
            <person name="Grimwood J."/>
            <person name="Chapman J.A."/>
            <person name="Shapiro H."/>
            <person name="Aerts A."/>
            <person name="Otillar R.P."/>
            <person name="Terry A.Y."/>
            <person name="Boore J.L."/>
            <person name="Grigoriev I.V."/>
            <person name="Lindberg D.R."/>
            <person name="Seaver E.C."/>
            <person name="Weisblat D.A."/>
            <person name="Putnam N.H."/>
            <person name="Rokhsar D.S."/>
        </authorList>
    </citation>
    <scope>NUCLEOTIDE SEQUENCE</scope>
    <source>
        <strain evidence="17 19">I ESC-2004</strain>
    </source>
</reference>
<comment type="similarity">
    <text evidence="3">Belongs to the protein kinase superfamily. CAMK Ser/Thr protein kinase family.</text>
</comment>
<evidence type="ECO:0000313" key="18">
    <source>
        <dbReference type="EnsemblMetazoa" id="CapteP223748"/>
    </source>
</evidence>
<dbReference type="FunFam" id="2.60.40.10:FF:000056">
    <property type="entry name" value="twitchin isoform X4"/>
    <property type="match status" value="6"/>
</dbReference>
<feature type="domain" description="Fibronectin type-III" evidence="16">
    <location>
        <begin position="728"/>
        <end position="826"/>
    </location>
</feature>
<dbReference type="GO" id="GO:0005524">
    <property type="term" value="F:ATP binding"/>
    <property type="evidence" value="ECO:0007669"/>
    <property type="project" value="UniProtKB-UniRule"/>
</dbReference>
<feature type="domain" description="Fibronectin type-III" evidence="16">
    <location>
        <begin position="1464"/>
        <end position="1556"/>
    </location>
</feature>
<dbReference type="CDD" id="cd05748">
    <property type="entry name" value="Ig_Titin_like"/>
    <property type="match status" value="2"/>
</dbReference>
<keyword evidence="10" id="KW-0393">Immunoglobulin domain</keyword>
<dbReference type="GO" id="GO:0031672">
    <property type="term" value="C:A band"/>
    <property type="evidence" value="ECO:0007669"/>
    <property type="project" value="UniProtKB-ARBA"/>
</dbReference>
<dbReference type="FunCoup" id="R7T875">
    <property type="interactions" value="45"/>
</dbReference>
<feature type="region of interest" description="Disordered" evidence="13">
    <location>
        <begin position="1583"/>
        <end position="1608"/>
    </location>
</feature>
<feature type="domain" description="Ig-like" evidence="15">
    <location>
        <begin position="2762"/>
        <end position="2855"/>
    </location>
</feature>
<dbReference type="STRING" id="283909.R7T875"/>
<sequence>MDASPDDQAEFTCEVDGDSTTCQVKVEEPEYDFVKDMHDIDAYEKEAAELECEVNDSMAVVKWYREDKLIDPNDPKYFAISEGNKRKLRVNNVSNKDEGLYKCKVQDKTTKGKLYVAPDVIISQPLKSVKSVEKEEVKLQCKVKNPKKHPITWFKDGEEIKVPSDDYDVKEENGLQTLVIKKCKLADEGEYTCKIGTRSTSGKLTVDEASKPPKIDADKVPREITVKAGQKIALDIPYTGSPSPKPTWKKDNKTLEKNDNLALSQTPEFCKIQLKKAKRGDTGEYELELKNDTGTDKVPITIKVVDRPSKPLGPLEVLDVFKDRCRLQWKAPKDDGGEPIDFYIVEAMEEGTNKWDEAGKVHGDTQCGVPGLKPGKNYKFRVRAVNKIGESDNLATDKSTLTKDPWNAPGKPTKPVVEDYDKDRALIKWEPPTEDGGSPITGYIVEKRKKGDKWEKCGQVPEDETEVLVPELEENKEYEFRVIPQNEAGDGSPSDPSAVCLTKARRVKPRIDRNSFSPNIQLKAGKKLSVEVKFTGEPPPIATWMKADQEIKTDEELGISVGDTKSAKEIGESDNVKTTNPDYSATLVFKEVKRSDSGVYTVLVQNQYGSDEAEVDIVVLGPPGRPRGPLEVSDVRKDHCKLKWNPPSDNGGKPITGYTVEKLNPKTGKWEKVTDRLPADAVECQVPKLKEGEGYKFRVKAENAEGFSDPLETEKETIAEDPFNKPDKPGKPGVLDSDRNFIKIGWKKPESDGGSPITGYHVERRAPKTGKWERINLKPIPPKDEPEFTDDHVQPMKDYEYRVVAENDGGESAPSEVSAPIKAKPLKEKPKAHLDKLSSKEIKVKVGEPINIDIPITGSPIPTVSWKKDGKDLPVSPECIQESGEENAKLRIPSARREDTGKFTVKLKNEFGEDEGDINVVVIGPPTEPEGPLEVKDMRKNNCKLKWKKPKDDGGHPILGYVVEKMNPKDGIWEKVSSSVPADATECNVPKLKEGEDYKFRVKAENDLGISEPLETEKSHKAKNPFTKPGKPGTPAVEDSDKDFIKIKWDPPRSDGGAPIKGYKVERKDPRTGKWQKINKDPIDPDEPEFTDKKVQPMKEYEYRVTAENEDGESEPSEASKPIKAKPLKEAPKLDMDSLLGREIRVRAGEPFDIDIPIKGSPTPTVTWAKDNKDLGDSPRVELESNEENAKLRVPVSKRGDTGKYKVKLSNKFGEDEGEVNVVVLGIIQFTFTFPVFIEFIFLPDKPQPPESIKVSDVFADNCKLKWDPPADDGGGEIIGYNVEQQVEGSSLWERVPGIVRDNGIHVEDLEPGKKYNFRVKAQNAYGVSDPCETDKATLAKNPFDPPSDPKDLAIDKFDSSSVSLKWKPPMDDGGNPIQGYIVEYQSVSPSGYQVEKKPLSGRGGDWQPCNVVPTDDTKFTVQNLPTGQEFEFRVKAINDGGPGKPSKSTGAHKVRDPVFAAGPPSQPNVDEITPDHVKLSWEKPTDDGGGKIQGYIIEKKPKNGDWEDATPLIKDTEGIVPNLKEGEEYQFRVKAVNAAGPGNASRPTTGIVAEKQPEKPAIGKGAPKEITVRAGQDIKIALPINGHPPPVASWDRDGKPLDDDARTDIKTTNDKATINVGKAKRGDTGLYNVALKNPSGVTEGAVKVTVLGEILSVKFETMKIYLFLCGKDRPGAPEGPLEATEVGPSAITLAWKPPKDDGGCRIQNYVLEKRPKGSKKWSKCPGSIGPKDTEATARNLEKGEEYEFRVMAVNEEGESDPLETDGFIKAKHPWDPPGAPGTPECTGTTEDSISLAWEPPLNDGGKPVKGYLVEKREKGAKKWTKASPREISDPELIVKGLREGCPYEFRVAAVNEAGPGEWAEVDEAIKPAPPPCAPKINLDPFMSNVVANAGEPFRIKLPFKGNPIPTSEWYNGAKNVLADDRFSVETTPDEIILICKEAKKSDQGSYNVTLRNPKGTDSASIGVIVKDKPGSPEGPLAVSNITPDGCKLAWEPPKDDGGSPISHYVVEQKDKSGNWKPISKFCRSPKYEVGDLDEGEKYEFRVSAVNEQGQSEPLVTTKPIIAKHPFDPPGSPKKPVIEDVDEDSVTLSWDKPTDDGGNKVKGYVVEVREKGSSKWKPLNERFPCKLTRYTANDLDKGKEYEFRVKAKNEAGCGDPSAPTDTVVTKAKATKASPPGLPSIEKVGKNFVDLKWTKPRNDGGSDIKGYRVQKRKRGRDWENVNDFPVQGESMTVPDLDEGDEYEFRVAAVTDAGVGDQSLATAPVKVVEKKPMRVPDFLKKPQGVTAPLGQDAVFEVEVDGEPLPDVKWFKDGIEIRPSPKYRFKDDGNKMQLVVKDVNEGDAGDITCELSNAKGKEAVVVPLKVQGKPEFGREMKDQGVDKGDTLKLKIPFSGDGPMDFQLKKDNREVPVDGDRVKLIPFDDYVILQIKDADPEDTGKYRVNVSNDSGTAHCDFGVKVRATPGKCGGPLVASDVTKNACHISWKPPVDDGGAKITHYVVERKETDKPYWTTVSSFGKDCNCDVQGLIENKEYTFRVAACNENGQGDFIECDSPIVAKLPFDAPGSPGEPDVMEVGGDFVSLTWDKPRSDGGGKIRGYMIEKKDANSDYWVRVNNHPQQANIFNIPNLIEDREYEFRVFAVNDAGESKPSMATRKIKVKDPKAAKLPTFGSPLKTAQASQGKTARFEAVVDGQPTPEITWFKGTREILDSDKYEISQEGNKFILEVKDVFGEDADEYCIRATNRAGSRSSRADLTIRSPPKINVPPRFKDVANFDKGEDITIKIPFTGNPKPSMQWSKDGEEITNNTKYKLERGDRHAFLTIRNAQKSDTGPFRLTLDNDLGDDSAIINIQINDVPEPPQFLTVDSVYHDSVMLTWKPPANDGGSFITQYIVEKLEPPMKNWIRVAAVRFAHSCVENLSPTKDYQFRVLAENLYGRSEPCEPTSVIHTETVEEGRRKKGLGLEDEGKRGRCRFDGPRPSNYDKLCKFLFEDMQTMFSPLTHSDDNLWDKKYGRPQPVETKLGSIHDYYDVYEEIGAGAFGAVHRCIEKATGRTFVAKFLNTPHPADKMAVKNEINIMNQLHHQKLLNLHDAFDDKQEMVLVLEYLSGGELFDRIADEDYKMTEAEVINYIKQVCDGLAHMHENNIVHLDVKPENVMCETSKSNTVKMIDFGLASKLDPESVVKVSTATAEFASPEVVDNEPVGFYTDMWAVGVLSYVLLSGLSPFAGENDQETMDNVSACDWDFDGETFKGISDIGKDFIRKLIVKNPQKRMTVHESLDHPWLTEDHSDLTHRIPASRYKNIRERIRAKYADWPHPMPAIGRIANFSSLKKLRAKEHHIQDSYFDRREAWPRFIRRPHNTVVQEGNVANFKCKVVAATPPVITWFYKGTALNPSLKYMPKYSGKDFELRIGRCKVNEDKGEYVVRAENSYGSREESALLDVEPLPEQPIRRAMSVEPSMRRKKLFEEVEGYREAPDKKPSFNFPLRDRFIQEGVGFKLICSVDGKPMPEVTWSHDGKEIKQGGRYDIVTSLGICSLEVQTSEIEDAGRYCCKSENSLGMEESTCKITINAHLLRHTDEVDVALYTVGKTTAMDLTLVHPPPPPLTPARTDLRQWPEPKCYDRNPVTFENANDLYVDALHLKWLLRLPSARPAFQC</sequence>
<feature type="compositionally biased region" description="Basic and acidic residues" evidence="13">
    <location>
        <begin position="1042"/>
        <end position="1053"/>
    </location>
</feature>
<feature type="domain" description="Fibronectin type-III" evidence="16">
    <location>
        <begin position="1977"/>
        <end position="2070"/>
    </location>
</feature>
<dbReference type="GO" id="GO:0007517">
    <property type="term" value="P:muscle organ development"/>
    <property type="evidence" value="ECO:0007669"/>
    <property type="project" value="UniProtKB-ARBA"/>
</dbReference>
<feature type="domain" description="Fibronectin type-III" evidence="16">
    <location>
        <begin position="2073"/>
        <end position="2172"/>
    </location>
</feature>
<feature type="domain" description="Ig-like" evidence="15">
    <location>
        <begin position="2663"/>
        <end position="2757"/>
    </location>
</feature>
<dbReference type="FunFam" id="2.60.40.10:FF:000050">
    <property type="entry name" value="Titin isoform B"/>
    <property type="match status" value="2"/>
</dbReference>
<dbReference type="InterPro" id="IPR003599">
    <property type="entry name" value="Ig_sub"/>
</dbReference>
<dbReference type="GO" id="GO:0050793">
    <property type="term" value="P:regulation of developmental process"/>
    <property type="evidence" value="ECO:0007669"/>
    <property type="project" value="UniProtKB-ARBA"/>
</dbReference>
<feature type="domain" description="Fibronectin type-III" evidence="16">
    <location>
        <begin position="411"/>
        <end position="505"/>
    </location>
</feature>
<evidence type="ECO:0000256" key="2">
    <source>
        <dbReference type="ARBA" id="ARBA00004204"/>
    </source>
</evidence>
<dbReference type="InterPro" id="IPR017441">
    <property type="entry name" value="Protein_kinase_ATP_BS"/>
</dbReference>
<feature type="domain" description="Ig-like" evidence="15">
    <location>
        <begin position="1561"/>
        <end position="1650"/>
    </location>
</feature>
<evidence type="ECO:0000256" key="8">
    <source>
        <dbReference type="ARBA" id="ARBA00023157"/>
    </source>
</evidence>
<evidence type="ECO:0000256" key="12">
    <source>
        <dbReference type="PROSITE-ProRule" id="PRU10141"/>
    </source>
</evidence>
<evidence type="ECO:0000256" key="6">
    <source>
        <dbReference type="ARBA" id="ARBA00022741"/>
    </source>
</evidence>
<feature type="compositionally biased region" description="Basic and acidic residues" evidence="13">
    <location>
        <begin position="1090"/>
        <end position="1107"/>
    </location>
</feature>
<dbReference type="CDD" id="cd00096">
    <property type="entry name" value="Ig"/>
    <property type="match status" value="2"/>
</dbReference>
<dbReference type="OMA" id="TEVKWWK"/>
<dbReference type="PRINTS" id="PR00014">
    <property type="entry name" value="FNTYPEIII"/>
</dbReference>
<protein>
    <recommendedName>
        <fullName evidence="11">Titin</fullName>
    </recommendedName>
</protein>
<feature type="domain" description="Fibronectin type-III" evidence="16">
    <location>
        <begin position="929"/>
        <end position="1025"/>
    </location>
</feature>
<keyword evidence="8" id="KW-1015">Disulfide bond</keyword>
<feature type="domain" description="Fibronectin type-III" evidence="16">
    <location>
        <begin position="622"/>
        <end position="721"/>
    </location>
</feature>
<dbReference type="InterPro" id="IPR013783">
    <property type="entry name" value="Ig-like_fold"/>
</dbReference>
<dbReference type="SUPFAM" id="SSF56112">
    <property type="entry name" value="Protein kinase-like (PK-like)"/>
    <property type="match status" value="1"/>
</dbReference>
<dbReference type="SMART" id="SM00408">
    <property type="entry name" value="IGc2"/>
    <property type="match status" value="12"/>
</dbReference>
<evidence type="ECO:0000259" key="14">
    <source>
        <dbReference type="PROSITE" id="PS50011"/>
    </source>
</evidence>
<feature type="domain" description="Ig-like" evidence="15">
    <location>
        <begin position="3481"/>
        <end position="3569"/>
    </location>
</feature>
<dbReference type="Gene3D" id="1.10.510.10">
    <property type="entry name" value="Transferase(Phosphotransferase) domain 1"/>
    <property type="match status" value="1"/>
</dbReference>
<gene>
    <name evidence="17" type="ORF">CAPTEDRAFT_223748</name>
</gene>
<dbReference type="FunFam" id="2.60.40.10:FF:000003">
    <property type="entry name" value="Titin isoform E"/>
    <property type="match status" value="1"/>
</dbReference>
<evidence type="ECO:0000256" key="13">
    <source>
        <dbReference type="SAM" id="MobiDB-lite"/>
    </source>
</evidence>
<evidence type="ECO:0000256" key="9">
    <source>
        <dbReference type="ARBA" id="ARBA00023242"/>
    </source>
</evidence>
<dbReference type="HOGENOM" id="CLU_226064_0_0_1"/>
<dbReference type="GO" id="GO:0051239">
    <property type="term" value="P:regulation of multicellular organismal process"/>
    <property type="evidence" value="ECO:0007669"/>
    <property type="project" value="UniProtKB-ARBA"/>
</dbReference>
<dbReference type="FunFam" id="1.10.510.10:FF:000321">
    <property type="entry name" value="Bent, isoform C"/>
    <property type="match status" value="1"/>
</dbReference>
<evidence type="ECO:0000313" key="19">
    <source>
        <dbReference type="Proteomes" id="UP000014760"/>
    </source>
</evidence>
<feature type="compositionally biased region" description="Basic and acidic residues" evidence="13">
    <location>
        <begin position="1595"/>
        <end position="1608"/>
    </location>
</feature>
<dbReference type="PROSITE" id="PS00107">
    <property type="entry name" value="PROTEIN_KINASE_ATP"/>
    <property type="match status" value="1"/>
</dbReference>
<evidence type="ECO:0000256" key="5">
    <source>
        <dbReference type="ARBA" id="ARBA00022737"/>
    </source>
</evidence>
<feature type="domain" description="Fibronectin type-III" evidence="16">
    <location>
        <begin position="1678"/>
        <end position="1774"/>
    </location>
</feature>
<dbReference type="SUPFAM" id="SSF48726">
    <property type="entry name" value="Immunoglobulin"/>
    <property type="match status" value="14"/>
</dbReference>
<dbReference type="CDD" id="cd00063">
    <property type="entry name" value="FN3"/>
    <property type="match status" value="17"/>
</dbReference>
<dbReference type="GO" id="GO:0009888">
    <property type="term" value="P:tissue development"/>
    <property type="evidence" value="ECO:0007669"/>
    <property type="project" value="UniProtKB-ARBA"/>
</dbReference>
<feature type="binding site" evidence="12">
    <location>
        <position position="3059"/>
    </location>
    <ligand>
        <name>ATP</name>
        <dbReference type="ChEBI" id="CHEBI:30616"/>
    </ligand>
</feature>
<organism evidence="17">
    <name type="scientific">Capitella teleta</name>
    <name type="common">Polychaete worm</name>
    <dbReference type="NCBI Taxonomy" id="283909"/>
    <lineage>
        <taxon>Eukaryota</taxon>
        <taxon>Metazoa</taxon>
        <taxon>Spiralia</taxon>
        <taxon>Lophotrochozoa</taxon>
        <taxon>Annelida</taxon>
        <taxon>Polychaeta</taxon>
        <taxon>Sedentaria</taxon>
        <taxon>Scolecida</taxon>
        <taxon>Capitellidae</taxon>
        <taxon>Capitella</taxon>
    </lineage>
</organism>
<dbReference type="EMBL" id="KB311138">
    <property type="protein sequence ID" value="ELT89874.1"/>
    <property type="molecule type" value="Genomic_DNA"/>
</dbReference>
<feature type="domain" description="Fibronectin type-III" evidence="16">
    <location>
        <begin position="1780"/>
        <end position="1876"/>
    </location>
</feature>
<dbReference type="InterPro" id="IPR003961">
    <property type="entry name" value="FN3_dom"/>
</dbReference>
<dbReference type="PANTHER" id="PTHR14340:SF9">
    <property type="entry name" value="FIBRONECTIN TYPE-III DOMAIN-CONTAINING PROTEIN"/>
    <property type="match status" value="1"/>
</dbReference>
<dbReference type="InterPro" id="IPR000719">
    <property type="entry name" value="Prot_kinase_dom"/>
</dbReference>
<keyword evidence="6 12" id="KW-0547">Nucleotide-binding</keyword>
<reference evidence="18" key="3">
    <citation type="submission" date="2015-06" db="UniProtKB">
        <authorList>
            <consortium name="EnsemblMetazoa"/>
        </authorList>
    </citation>
    <scope>IDENTIFICATION</scope>
</reference>
<dbReference type="FunFam" id="2.60.40.10:FF:000032">
    <property type="entry name" value="palladin isoform X1"/>
    <property type="match status" value="1"/>
</dbReference>
<feature type="domain" description="Fibronectin type-III" evidence="16">
    <location>
        <begin position="1249"/>
        <end position="1343"/>
    </location>
</feature>
<keyword evidence="7 12" id="KW-0067">ATP-binding</keyword>
<evidence type="ECO:0000256" key="10">
    <source>
        <dbReference type="ARBA" id="ARBA00023319"/>
    </source>
</evidence>
<feature type="domain" description="Fibronectin type-III" evidence="16">
    <location>
        <begin position="1346"/>
        <end position="1458"/>
    </location>
</feature>
<dbReference type="PROSITE" id="PS50853">
    <property type="entry name" value="FN3"/>
    <property type="match status" value="17"/>
</dbReference>
<dbReference type="Pfam" id="PF07679">
    <property type="entry name" value="I-set"/>
    <property type="match status" value="14"/>
</dbReference>
<keyword evidence="5" id="KW-0677">Repeat</keyword>
<dbReference type="Gene3D" id="2.60.40.10">
    <property type="entry name" value="Immunoglobulins"/>
    <property type="match status" value="31"/>
</dbReference>
<feature type="domain" description="Protein kinase" evidence="14">
    <location>
        <begin position="3030"/>
        <end position="3285"/>
    </location>
</feature>
<reference evidence="19" key="1">
    <citation type="submission" date="2012-12" db="EMBL/GenBank/DDBJ databases">
        <authorList>
            <person name="Hellsten U."/>
            <person name="Grimwood J."/>
            <person name="Chapman J.A."/>
            <person name="Shapiro H."/>
            <person name="Aerts A."/>
            <person name="Otillar R.P."/>
            <person name="Terry A.Y."/>
            <person name="Boore J.L."/>
            <person name="Simakov O."/>
            <person name="Marletaz F."/>
            <person name="Cho S.-J."/>
            <person name="Edsinger-Gonzales E."/>
            <person name="Havlak P."/>
            <person name="Kuo D.-H."/>
            <person name="Larsson T."/>
            <person name="Lv J."/>
            <person name="Arendt D."/>
            <person name="Savage R."/>
            <person name="Osoegawa K."/>
            <person name="de Jong P."/>
            <person name="Lindberg D.R."/>
            <person name="Seaver E.C."/>
            <person name="Weisblat D.A."/>
            <person name="Putnam N.H."/>
            <person name="Grigoriev I.V."/>
            <person name="Rokhsar D.S."/>
        </authorList>
    </citation>
    <scope>NUCLEOTIDE SEQUENCE</scope>
    <source>
        <strain evidence="19">I ESC-2004</strain>
    </source>
</reference>
<dbReference type="Gene3D" id="3.30.200.20">
    <property type="entry name" value="Phosphorylase Kinase, domain 1"/>
    <property type="match status" value="1"/>
</dbReference>
<dbReference type="FunFam" id="2.60.40.10:FF:000160">
    <property type="entry name" value="Titin a"/>
    <property type="match status" value="3"/>
</dbReference>